<dbReference type="Proteomes" id="UP000838756">
    <property type="component" value="Unassembled WGS sequence"/>
</dbReference>
<comment type="caution">
    <text evidence="2">The sequence shown here is derived from an EMBL/GenBank/DDBJ whole genome shotgun (WGS) entry which is preliminary data.</text>
</comment>
<name>A0A8S4RXZ2_9NEOP</name>
<organism evidence="2 3">
    <name type="scientific">Pararge aegeria aegeria</name>
    <dbReference type="NCBI Taxonomy" id="348720"/>
    <lineage>
        <taxon>Eukaryota</taxon>
        <taxon>Metazoa</taxon>
        <taxon>Ecdysozoa</taxon>
        <taxon>Arthropoda</taxon>
        <taxon>Hexapoda</taxon>
        <taxon>Insecta</taxon>
        <taxon>Pterygota</taxon>
        <taxon>Neoptera</taxon>
        <taxon>Endopterygota</taxon>
        <taxon>Lepidoptera</taxon>
        <taxon>Glossata</taxon>
        <taxon>Ditrysia</taxon>
        <taxon>Papilionoidea</taxon>
        <taxon>Nymphalidae</taxon>
        <taxon>Satyrinae</taxon>
        <taxon>Satyrini</taxon>
        <taxon>Parargina</taxon>
        <taxon>Pararge</taxon>
    </lineage>
</organism>
<accession>A0A8S4RXZ2</accession>
<evidence type="ECO:0000256" key="1">
    <source>
        <dbReference type="SAM" id="MobiDB-lite"/>
    </source>
</evidence>
<reference evidence="2" key="1">
    <citation type="submission" date="2022-03" db="EMBL/GenBank/DDBJ databases">
        <authorList>
            <person name="Lindestad O."/>
        </authorList>
    </citation>
    <scope>NUCLEOTIDE SEQUENCE</scope>
</reference>
<dbReference type="AlphaFoldDB" id="A0A8S4RXZ2"/>
<proteinExistence type="predicted"/>
<sequence>MRRPLTDDPVASSSPRIQTLPGRAPFGGSPTSRRYAVKIIRKENRRQEAQICASYAAPVDTIVYLRRARRGVKVACDRDPLTPNLGAGGSAGF</sequence>
<protein>
    <submittedName>
        <fullName evidence="2">Jg3815 protein</fullName>
    </submittedName>
</protein>
<dbReference type="EMBL" id="CAKXAJ010025504">
    <property type="protein sequence ID" value="CAH2240407.1"/>
    <property type="molecule type" value="Genomic_DNA"/>
</dbReference>
<gene>
    <name evidence="2" type="primary">jg3815</name>
    <name evidence="2" type="ORF">PAEG_LOCUS16997</name>
</gene>
<evidence type="ECO:0000313" key="3">
    <source>
        <dbReference type="Proteomes" id="UP000838756"/>
    </source>
</evidence>
<feature type="region of interest" description="Disordered" evidence="1">
    <location>
        <begin position="1"/>
        <end position="31"/>
    </location>
</feature>
<evidence type="ECO:0000313" key="2">
    <source>
        <dbReference type="EMBL" id="CAH2240407.1"/>
    </source>
</evidence>
<keyword evidence="3" id="KW-1185">Reference proteome</keyword>